<evidence type="ECO:0000313" key="2">
    <source>
        <dbReference type="EMBL" id="PNR58546.1"/>
    </source>
</evidence>
<keyword evidence="4" id="KW-1185">Reference proteome</keyword>
<gene>
    <name evidence="2" type="ORF">PHYPA_005541</name>
</gene>
<organism evidence="2">
    <name type="scientific">Physcomitrium patens</name>
    <name type="common">Spreading-leaved earth moss</name>
    <name type="synonym">Physcomitrella patens</name>
    <dbReference type="NCBI Taxonomy" id="3218"/>
    <lineage>
        <taxon>Eukaryota</taxon>
        <taxon>Viridiplantae</taxon>
        <taxon>Streptophyta</taxon>
        <taxon>Embryophyta</taxon>
        <taxon>Bryophyta</taxon>
        <taxon>Bryophytina</taxon>
        <taxon>Bryopsida</taxon>
        <taxon>Funariidae</taxon>
        <taxon>Funariales</taxon>
        <taxon>Funariaceae</taxon>
        <taxon>Physcomitrium</taxon>
    </lineage>
</organism>
<dbReference type="Proteomes" id="UP000006727">
    <property type="component" value="Chromosome 3"/>
</dbReference>
<accession>A0A2K1KXS3</accession>
<reference evidence="3" key="3">
    <citation type="submission" date="2020-12" db="UniProtKB">
        <authorList>
            <consortium name="EnsemblPlants"/>
        </authorList>
    </citation>
    <scope>IDENTIFICATION</scope>
</reference>
<proteinExistence type="predicted"/>
<protein>
    <submittedName>
        <fullName evidence="2 3">Uncharacterized protein</fullName>
    </submittedName>
</protein>
<keyword evidence="1" id="KW-0472">Membrane</keyword>
<dbReference type="Gramene" id="Pp3c3_38000V3.1">
    <property type="protein sequence ID" value="PAC:32943877.CDS.1"/>
    <property type="gene ID" value="Pp3c3_38000"/>
</dbReference>
<keyword evidence="1" id="KW-1133">Transmembrane helix</keyword>
<dbReference type="AlphaFoldDB" id="A0A2K1KXS3"/>
<name>A0A2K1KXS3_PHYPA</name>
<evidence type="ECO:0000256" key="1">
    <source>
        <dbReference type="SAM" id="Phobius"/>
    </source>
</evidence>
<keyword evidence="1" id="KW-0812">Transmembrane</keyword>
<feature type="transmembrane region" description="Helical" evidence="1">
    <location>
        <begin position="20"/>
        <end position="42"/>
    </location>
</feature>
<evidence type="ECO:0000313" key="3">
    <source>
        <dbReference type="EnsemblPlants" id="PAC:32943877.CDS.1"/>
    </source>
</evidence>
<dbReference type="EnsemblPlants" id="Pp3c3_38000V3.1">
    <property type="protein sequence ID" value="PAC:32943877.CDS.1"/>
    <property type="gene ID" value="Pp3c3_38000"/>
</dbReference>
<evidence type="ECO:0000313" key="4">
    <source>
        <dbReference type="Proteomes" id="UP000006727"/>
    </source>
</evidence>
<reference evidence="2 4" key="2">
    <citation type="journal article" date="2018" name="Plant J.">
        <title>The Physcomitrella patens chromosome-scale assembly reveals moss genome structure and evolution.</title>
        <authorList>
            <person name="Lang D."/>
            <person name="Ullrich K.K."/>
            <person name="Murat F."/>
            <person name="Fuchs J."/>
            <person name="Jenkins J."/>
            <person name="Haas F.B."/>
            <person name="Piednoel M."/>
            <person name="Gundlach H."/>
            <person name="Van Bel M."/>
            <person name="Meyberg R."/>
            <person name="Vives C."/>
            <person name="Morata J."/>
            <person name="Symeonidi A."/>
            <person name="Hiss M."/>
            <person name="Muchero W."/>
            <person name="Kamisugi Y."/>
            <person name="Saleh O."/>
            <person name="Blanc G."/>
            <person name="Decker E.L."/>
            <person name="van Gessel N."/>
            <person name="Grimwood J."/>
            <person name="Hayes R.D."/>
            <person name="Graham S.W."/>
            <person name="Gunter L.E."/>
            <person name="McDaniel S.F."/>
            <person name="Hoernstein S.N.W."/>
            <person name="Larsson A."/>
            <person name="Li F.W."/>
            <person name="Perroud P.F."/>
            <person name="Phillips J."/>
            <person name="Ranjan P."/>
            <person name="Rokshar D.S."/>
            <person name="Rothfels C.J."/>
            <person name="Schneider L."/>
            <person name="Shu S."/>
            <person name="Stevenson D.W."/>
            <person name="Thummler F."/>
            <person name="Tillich M."/>
            <person name="Villarreal Aguilar J.C."/>
            <person name="Widiez T."/>
            <person name="Wong G.K."/>
            <person name="Wymore A."/>
            <person name="Zhang Y."/>
            <person name="Zimmer A.D."/>
            <person name="Quatrano R.S."/>
            <person name="Mayer K.F.X."/>
            <person name="Goodstein D."/>
            <person name="Casacuberta J.M."/>
            <person name="Vandepoele K."/>
            <person name="Reski R."/>
            <person name="Cuming A.C."/>
            <person name="Tuskan G.A."/>
            <person name="Maumus F."/>
            <person name="Salse J."/>
            <person name="Schmutz J."/>
            <person name="Rensing S.A."/>
        </authorList>
    </citation>
    <scope>NUCLEOTIDE SEQUENCE [LARGE SCALE GENOMIC DNA]</scope>
    <source>
        <strain evidence="3 4">cv. Gransden 2004</strain>
    </source>
</reference>
<sequence length="49" mass="5970">MNKSRSFGRLFDNIIHHMHLYLLVHKLIILFYRNMVHMAFAYSKSFSIK</sequence>
<dbReference type="EMBL" id="ABEU02000003">
    <property type="protein sequence ID" value="PNR58546.1"/>
    <property type="molecule type" value="Genomic_DNA"/>
</dbReference>
<dbReference type="InParanoid" id="A0A2K1KXS3"/>
<reference evidence="2 4" key="1">
    <citation type="journal article" date="2008" name="Science">
        <title>The Physcomitrella genome reveals evolutionary insights into the conquest of land by plants.</title>
        <authorList>
            <person name="Rensing S."/>
            <person name="Lang D."/>
            <person name="Zimmer A."/>
            <person name="Terry A."/>
            <person name="Salamov A."/>
            <person name="Shapiro H."/>
            <person name="Nishiyama T."/>
            <person name="Perroud P.-F."/>
            <person name="Lindquist E."/>
            <person name="Kamisugi Y."/>
            <person name="Tanahashi T."/>
            <person name="Sakakibara K."/>
            <person name="Fujita T."/>
            <person name="Oishi K."/>
            <person name="Shin-I T."/>
            <person name="Kuroki Y."/>
            <person name="Toyoda A."/>
            <person name="Suzuki Y."/>
            <person name="Hashimoto A."/>
            <person name="Yamaguchi K."/>
            <person name="Sugano A."/>
            <person name="Kohara Y."/>
            <person name="Fujiyama A."/>
            <person name="Anterola A."/>
            <person name="Aoki S."/>
            <person name="Ashton N."/>
            <person name="Barbazuk W.B."/>
            <person name="Barker E."/>
            <person name="Bennetzen J."/>
            <person name="Bezanilla M."/>
            <person name="Blankenship R."/>
            <person name="Cho S.H."/>
            <person name="Dutcher S."/>
            <person name="Estelle M."/>
            <person name="Fawcett J.A."/>
            <person name="Gundlach H."/>
            <person name="Hanada K."/>
            <person name="Heyl A."/>
            <person name="Hicks K.A."/>
            <person name="Hugh J."/>
            <person name="Lohr M."/>
            <person name="Mayer K."/>
            <person name="Melkozernov A."/>
            <person name="Murata T."/>
            <person name="Nelson D."/>
            <person name="Pils B."/>
            <person name="Prigge M."/>
            <person name="Reiss B."/>
            <person name="Renner T."/>
            <person name="Rombauts S."/>
            <person name="Rushton P."/>
            <person name="Sanderfoot A."/>
            <person name="Schween G."/>
            <person name="Shiu S.-H."/>
            <person name="Stueber K."/>
            <person name="Theodoulou F.L."/>
            <person name="Tu H."/>
            <person name="Van de Peer Y."/>
            <person name="Verrier P.J."/>
            <person name="Waters E."/>
            <person name="Wood A."/>
            <person name="Yang L."/>
            <person name="Cove D."/>
            <person name="Cuming A."/>
            <person name="Hasebe M."/>
            <person name="Lucas S."/>
            <person name="Mishler D.B."/>
            <person name="Reski R."/>
            <person name="Grigoriev I."/>
            <person name="Quatrano R.S."/>
            <person name="Boore J.L."/>
        </authorList>
    </citation>
    <scope>NUCLEOTIDE SEQUENCE [LARGE SCALE GENOMIC DNA]</scope>
    <source>
        <strain evidence="3 4">cv. Gransden 2004</strain>
    </source>
</reference>
<dbReference type="PaxDb" id="3218-PP1S96_226V6.1"/>